<protein>
    <submittedName>
        <fullName evidence="2">Uncharacterized protein</fullName>
    </submittedName>
</protein>
<keyword evidence="3" id="KW-1185">Reference proteome</keyword>
<dbReference type="AlphaFoldDB" id="A0A8J2RLS7"/>
<feature type="coiled-coil region" evidence="1">
    <location>
        <begin position="237"/>
        <end position="320"/>
    </location>
</feature>
<sequence length="466" mass="53381">MPRKTKVNSDEGSSKTSRCVECEIVFQPENIEECCSDCSKGTRPFINHTTDHIYVKNMLSFSDDQSQLAKRSVSDVGTNKIKRIRLIPDDSWQKFKSFGSNGKKKEETVTHLMTASGAKSFSNMSSSNVRNANIKKQIHNIPLSTNLLRLCDNPPKALDQDVFQQGKELAKWNCGVIDSKGDTTINNFQLVPLNKNLDYTNLELTALRAEEIDLEKLIVSCSSDSDEVLSIQKMRRISELEAKRVVEENILASKEERVKFLERQAIQSKRLVDASTEERDSLSTIVKESFDALELARSSASAAEKDVNEAMKKLAAAKDENVKIYLRHSLSMKDKRAADCTKDIVFASSELSKVKKDLQDAEEDLKTKNDAYQQVLEKTENAKSELHCSKLRDSLASIDHELTFYNSQVKSLNYDNYCKRFELRKKMLDIKRQIEKEELMRNIDIKYDRKREELDMEKEFADRLFH</sequence>
<dbReference type="EMBL" id="CAKKLH010000079">
    <property type="protein sequence ID" value="CAH0102331.1"/>
    <property type="molecule type" value="Genomic_DNA"/>
</dbReference>
<evidence type="ECO:0000256" key="1">
    <source>
        <dbReference type="SAM" id="Coils"/>
    </source>
</evidence>
<proteinExistence type="predicted"/>
<comment type="caution">
    <text evidence="2">The sequence shown here is derived from an EMBL/GenBank/DDBJ whole genome shotgun (WGS) entry which is preliminary data.</text>
</comment>
<keyword evidence="1" id="KW-0175">Coiled coil</keyword>
<evidence type="ECO:0000313" key="3">
    <source>
        <dbReference type="Proteomes" id="UP000789390"/>
    </source>
</evidence>
<reference evidence="2" key="1">
    <citation type="submission" date="2021-11" db="EMBL/GenBank/DDBJ databases">
        <authorList>
            <person name="Schell T."/>
        </authorList>
    </citation>
    <scope>NUCLEOTIDE SEQUENCE</scope>
    <source>
        <strain evidence="2">M5</strain>
    </source>
</reference>
<name>A0A8J2RLS7_9CRUS</name>
<accession>A0A8J2RLS7</accession>
<dbReference type="Proteomes" id="UP000789390">
    <property type="component" value="Unassembled WGS sequence"/>
</dbReference>
<evidence type="ECO:0000313" key="2">
    <source>
        <dbReference type="EMBL" id="CAH0102331.1"/>
    </source>
</evidence>
<gene>
    <name evidence="2" type="ORF">DGAL_LOCUS4726</name>
</gene>
<organism evidence="2 3">
    <name type="scientific">Daphnia galeata</name>
    <dbReference type="NCBI Taxonomy" id="27404"/>
    <lineage>
        <taxon>Eukaryota</taxon>
        <taxon>Metazoa</taxon>
        <taxon>Ecdysozoa</taxon>
        <taxon>Arthropoda</taxon>
        <taxon>Crustacea</taxon>
        <taxon>Branchiopoda</taxon>
        <taxon>Diplostraca</taxon>
        <taxon>Cladocera</taxon>
        <taxon>Anomopoda</taxon>
        <taxon>Daphniidae</taxon>
        <taxon>Daphnia</taxon>
    </lineage>
</organism>
<dbReference type="OrthoDB" id="10412090at2759"/>
<feature type="coiled-coil region" evidence="1">
    <location>
        <begin position="344"/>
        <end position="382"/>
    </location>
</feature>